<dbReference type="PANTHER" id="PTHR47018:SF3">
    <property type="entry name" value="MYCBP-ASSOCIATED PROTEIN"/>
    <property type="match status" value="1"/>
</dbReference>
<sequence length="924" mass="106461">MAGSGLEELLSIIYAPGTSKKMLYGHAYHRAMRAHSLVFSALCERIFQEIEFTDAEQSGIQELFTDFDSINYSNVDGYEFLTSANEKFIQKMKEIERRGKTAKLWIQYMRMFQIAKCFLRSEKMGDLVSQLKYIEQMLPYFHAAGHFNYARSAHLYVQEMRGYIRNLEESLQADPTNNARLMEYKNFITNGFNTIRRTDKFWSGTFTDMTIEQDFMRMVKVSGGLVHRGFNTGATTKFVASLPFMVDICNQMENRCPTTSLYNDYLQNRAMAVGLRSNKKCVFLVGDVNYQITGAKLPSNRQVLAVLFFNIREVKLTVSESANLVIRECIIFWEKARIPTRAIPNCVKKLVDLHHAWRELQKNSKKIQDIYKRREEDFKNNLDHLFDIAHADALERMKLEEDKIFLQKQREPGRPGCLAGVDKKLAEKEERARQRKLNEEKKRCEQMCFGGLSSSVTTQDSIQTQGHHDQLTSSDESVEEPLASTSQMVSSETTTKRGRKNFITPKLVAALDRCQLSIRDSVYILQAVVEALDLSCDDFPINKSSIQRIRTQSRKDRAESIKSDFQNNMPEMVTVHWDGKLLPGLDVRSSKEERLPILISFGEKEQLLAVPKLESSSGQDQAKAVLNALYDWNLDDKVQIMCCDTTTSNTGRLRGACVLLEQKLDRELLLFACGHHVYELVLKCVFETKIHQVTSSPDIPLFKKFRDNWKTINPAAIETYTDIVTRHFCNTTKEDLLTFYNQELQKTIVRDDYRELIELSIIFLGGDSEKKIKIRPPGAMHQARWMARAIYSLKICLLQSQFTISAKDKRALQDVCLFIAVLYVKPWLGCSLAVKAPNQDLCFLKRLKEYETVDKLISKAALSKFSQHLWYLSEEIAVLSLFDDEVNEQTKTNIVVNFQRESLYDSGKRYIPSEEDMSDYLYSK</sequence>
<dbReference type="AlphaFoldDB" id="A0AAN7VMY9"/>
<reference evidence="2 3" key="1">
    <citation type="journal article" date="2024" name="Insects">
        <title>An Improved Chromosome-Level Genome Assembly of the Firefly Pyrocoelia pectoralis.</title>
        <authorList>
            <person name="Fu X."/>
            <person name="Meyer-Rochow V.B."/>
            <person name="Ballantyne L."/>
            <person name="Zhu X."/>
        </authorList>
    </citation>
    <scope>NUCLEOTIDE SEQUENCE [LARGE SCALE GENOMIC DNA]</scope>
    <source>
        <strain evidence="2">XCY_ONT2</strain>
    </source>
</reference>
<comment type="caution">
    <text evidence="2">The sequence shown here is derived from an EMBL/GenBank/DDBJ whole genome shotgun (WGS) entry which is preliminary data.</text>
</comment>
<dbReference type="PANTHER" id="PTHR47018">
    <property type="entry name" value="CXC DOMAIN-CONTAINING PROTEIN-RELATED"/>
    <property type="match status" value="1"/>
</dbReference>
<feature type="compositionally biased region" description="Polar residues" evidence="1">
    <location>
        <begin position="483"/>
        <end position="493"/>
    </location>
</feature>
<accession>A0AAN7VMY9</accession>
<name>A0AAN7VMY9_9COLE</name>
<feature type="compositionally biased region" description="Polar residues" evidence="1">
    <location>
        <begin position="459"/>
        <end position="475"/>
    </location>
</feature>
<evidence type="ECO:0000313" key="3">
    <source>
        <dbReference type="Proteomes" id="UP001329430"/>
    </source>
</evidence>
<dbReference type="EMBL" id="JAVRBK010000002">
    <property type="protein sequence ID" value="KAK5648086.1"/>
    <property type="molecule type" value="Genomic_DNA"/>
</dbReference>
<evidence type="ECO:0000256" key="1">
    <source>
        <dbReference type="SAM" id="MobiDB-lite"/>
    </source>
</evidence>
<protein>
    <submittedName>
        <fullName evidence="2">Uncharacterized protein</fullName>
    </submittedName>
</protein>
<proteinExistence type="predicted"/>
<organism evidence="2 3">
    <name type="scientific">Pyrocoelia pectoralis</name>
    <dbReference type="NCBI Taxonomy" id="417401"/>
    <lineage>
        <taxon>Eukaryota</taxon>
        <taxon>Metazoa</taxon>
        <taxon>Ecdysozoa</taxon>
        <taxon>Arthropoda</taxon>
        <taxon>Hexapoda</taxon>
        <taxon>Insecta</taxon>
        <taxon>Pterygota</taxon>
        <taxon>Neoptera</taxon>
        <taxon>Endopterygota</taxon>
        <taxon>Coleoptera</taxon>
        <taxon>Polyphaga</taxon>
        <taxon>Elateriformia</taxon>
        <taxon>Elateroidea</taxon>
        <taxon>Lampyridae</taxon>
        <taxon>Lampyrinae</taxon>
        <taxon>Pyrocoelia</taxon>
    </lineage>
</organism>
<dbReference type="Proteomes" id="UP001329430">
    <property type="component" value="Chromosome 2"/>
</dbReference>
<feature type="region of interest" description="Disordered" evidence="1">
    <location>
        <begin position="459"/>
        <end position="497"/>
    </location>
</feature>
<keyword evidence="3" id="KW-1185">Reference proteome</keyword>
<gene>
    <name evidence="2" type="ORF">RI129_002978</name>
</gene>
<evidence type="ECO:0000313" key="2">
    <source>
        <dbReference type="EMBL" id="KAK5648086.1"/>
    </source>
</evidence>